<dbReference type="Ensembl" id="ENSTRUT00000060912.1">
    <property type="protein sequence ID" value="ENSTRUP00000074149.1"/>
    <property type="gene ID" value="ENSTRUG00000003034.3"/>
</dbReference>
<dbReference type="FunFam" id="1.10.510.10:FF:000327">
    <property type="entry name" value="Mitogen-activated protein kinase kinase kinase 8"/>
    <property type="match status" value="1"/>
</dbReference>
<dbReference type="EC" id="2.7.11.25" evidence="5"/>
<gene>
    <name evidence="8" type="primary">map3k8</name>
</gene>
<dbReference type="GO" id="GO:0004709">
    <property type="term" value="F:MAP kinase kinase kinase activity"/>
    <property type="evidence" value="ECO:0007669"/>
    <property type="project" value="UniProtKB-EC"/>
</dbReference>
<evidence type="ECO:0000256" key="3">
    <source>
        <dbReference type="ARBA" id="ARBA00022777"/>
    </source>
</evidence>
<keyword evidence="1 5" id="KW-0808">Transferase</keyword>
<reference evidence="8" key="3">
    <citation type="submission" date="2025-09" db="UniProtKB">
        <authorList>
            <consortium name="Ensembl"/>
        </authorList>
    </citation>
    <scope>IDENTIFICATION</scope>
</reference>
<proteinExistence type="inferred from homology"/>
<evidence type="ECO:0000259" key="7">
    <source>
        <dbReference type="PROSITE" id="PS50011"/>
    </source>
</evidence>
<comment type="cofactor">
    <cofactor evidence="5">
        <name>Mg(2+)</name>
        <dbReference type="ChEBI" id="CHEBI:18420"/>
    </cofactor>
</comment>
<feature type="region of interest" description="Disordered" evidence="6">
    <location>
        <begin position="381"/>
        <end position="408"/>
    </location>
</feature>
<organism evidence="8 9">
    <name type="scientific">Takifugu rubripes</name>
    <name type="common">Japanese pufferfish</name>
    <name type="synonym">Fugu rubripes</name>
    <dbReference type="NCBI Taxonomy" id="31033"/>
    <lineage>
        <taxon>Eukaryota</taxon>
        <taxon>Metazoa</taxon>
        <taxon>Chordata</taxon>
        <taxon>Craniata</taxon>
        <taxon>Vertebrata</taxon>
        <taxon>Euteleostomi</taxon>
        <taxon>Actinopterygii</taxon>
        <taxon>Neopterygii</taxon>
        <taxon>Teleostei</taxon>
        <taxon>Neoteleostei</taxon>
        <taxon>Acanthomorphata</taxon>
        <taxon>Eupercaria</taxon>
        <taxon>Tetraodontiformes</taxon>
        <taxon>Tetradontoidea</taxon>
        <taxon>Tetraodontidae</taxon>
        <taxon>Takifugu</taxon>
    </lineage>
</organism>
<dbReference type="GO" id="GO:0005524">
    <property type="term" value="F:ATP binding"/>
    <property type="evidence" value="ECO:0007669"/>
    <property type="project" value="UniProtKB-KW"/>
</dbReference>
<keyword evidence="4 5" id="KW-0067">ATP-binding</keyword>
<name>A0A674NKJ3_TAKRU</name>
<dbReference type="Proteomes" id="UP000005226">
    <property type="component" value="Chromosome 10"/>
</dbReference>
<evidence type="ECO:0000313" key="9">
    <source>
        <dbReference type="Proteomes" id="UP000005226"/>
    </source>
</evidence>
<evidence type="ECO:0000256" key="6">
    <source>
        <dbReference type="SAM" id="MobiDB-lite"/>
    </source>
</evidence>
<evidence type="ECO:0000256" key="2">
    <source>
        <dbReference type="ARBA" id="ARBA00022741"/>
    </source>
</evidence>
<comment type="similarity">
    <text evidence="5">Belongs to the protein kinase superfamily. STE Ser/Thr protein kinase family. MAP kinase kinase kinase subfamily.</text>
</comment>
<evidence type="ECO:0000313" key="8">
    <source>
        <dbReference type="Ensembl" id="ENSTRUP00000074149.1"/>
    </source>
</evidence>
<sequence>MYKLFVNLGDYKNKTVDYAPGNTQGLVESSLLYFPLSNEIIFRRHKTKGKRYYMIWDANSHPTSASPPTHTVPDLTSCVYFRLVTVSAWKPSSQSVSNGRKHLIAHQVSQFARWRTLHFNMMKYMIMKNGRYQINMDVLLFPWKLTYKNRGSGLIPKGSFGKVHLAQDAVSRKRMACKLISMENFNAADVEFQARFHHENIAELYGVLLYDHSIHLFMEAGEGGSVLEKLESCGPMREFEIIWVTKQVLRGLEYLHSHNIIHHDIKPSNIVLMSDKAVLVDFGLSVQMTEEIYIPRDLRGTEMYMSPELVLCRGHNTKADIYSLGSTIIHMQTGSPPWVRRYPRTAYPSYLYIIHKQAPPLEDIAEDCSLTMRSFLKRAMERNPAQRSSASELLKEEAINPPREDQPRCWSLDSALEEVTLTLLRQQSENHDTTQESSLCSENSGHIKRKGSLYIDLGALSGVCKLTVTGPPSSEYG</sequence>
<feature type="compositionally biased region" description="Basic and acidic residues" evidence="6">
    <location>
        <begin position="393"/>
        <end position="407"/>
    </location>
</feature>
<dbReference type="InterPro" id="IPR011009">
    <property type="entry name" value="Kinase-like_dom_sf"/>
</dbReference>
<feature type="domain" description="Protein kinase" evidence="7">
    <location>
        <begin position="149"/>
        <end position="399"/>
    </location>
</feature>
<reference evidence="8 9" key="1">
    <citation type="journal article" date="2011" name="Genome Biol. Evol.">
        <title>Integration of the genetic map and genome assembly of fugu facilitates insights into distinct features of genome evolution in teleosts and mammals.</title>
        <authorList>
            <person name="Kai W."/>
            <person name="Kikuchi K."/>
            <person name="Tohari S."/>
            <person name="Chew A.K."/>
            <person name="Tay A."/>
            <person name="Fujiwara A."/>
            <person name="Hosoya S."/>
            <person name="Suetake H."/>
            <person name="Naruse K."/>
            <person name="Brenner S."/>
            <person name="Suzuki Y."/>
            <person name="Venkatesh B."/>
        </authorList>
    </citation>
    <scope>NUCLEOTIDE SEQUENCE [LARGE SCALE GENOMIC DNA]</scope>
</reference>
<dbReference type="SUPFAM" id="SSF56112">
    <property type="entry name" value="Protein kinase-like (PK-like)"/>
    <property type="match status" value="1"/>
</dbReference>
<keyword evidence="9" id="KW-1185">Reference proteome</keyword>
<keyword evidence="3 5" id="KW-0418">Kinase</keyword>
<reference evidence="8" key="2">
    <citation type="submission" date="2025-08" db="UniProtKB">
        <authorList>
            <consortium name="Ensembl"/>
        </authorList>
    </citation>
    <scope>IDENTIFICATION</scope>
</reference>
<comment type="catalytic activity">
    <reaction evidence="5">
        <text>L-seryl-[protein] + ATP = O-phospho-L-seryl-[protein] + ADP + H(+)</text>
        <dbReference type="Rhea" id="RHEA:17989"/>
        <dbReference type="Rhea" id="RHEA-COMP:9863"/>
        <dbReference type="Rhea" id="RHEA-COMP:11604"/>
        <dbReference type="ChEBI" id="CHEBI:15378"/>
        <dbReference type="ChEBI" id="CHEBI:29999"/>
        <dbReference type="ChEBI" id="CHEBI:30616"/>
        <dbReference type="ChEBI" id="CHEBI:83421"/>
        <dbReference type="ChEBI" id="CHEBI:456216"/>
        <dbReference type="EC" id="2.7.11.25"/>
    </reaction>
</comment>
<dbReference type="InterPro" id="IPR008271">
    <property type="entry name" value="Ser/Thr_kinase_AS"/>
</dbReference>
<dbReference type="InterPro" id="IPR050538">
    <property type="entry name" value="MAP_kinase_kinase_kinase"/>
</dbReference>
<dbReference type="PANTHER" id="PTHR48016">
    <property type="entry name" value="MAP KINASE KINASE KINASE SSK2-RELATED-RELATED"/>
    <property type="match status" value="1"/>
</dbReference>
<dbReference type="PROSITE" id="PS50011">
    <property type="entry name" value="PROTEIN_KINASE_DOM"/>
    <property type="match status" value="1"/>
</dbReference>
<dbReference type="PANTHER" id="PTHR48016:SF31">
    <property type="entry name" value="MITOGEN-ACTIVATED PROTEIN KINASE KINASE KINASE 8"/>
    <property type="match status" value="1"/>
</dbReference>
<evidence type="ECO:0000256" key="5">
    <source>
        <dbReference type="PIRNR" id="PIRNR038171"/>
    </source>
</evidence>
<keyword evidence="5" id="KW-0723">Serine/threonine-protein kinase</keyword>
<dbReference type="PROSITE" id="PS00108">
    <property type="entry name" value="PROTEIN_KINASE_ST"/>
    <property type="match status" value="1"/>
</dbReference>
<dbReference type="AlphaFoldDB" id="A0A674NKJ3"/>
<protein>
    <recommendedName>
        <fullName evidence="5">Mitogen-activated protein kinase kinase kinase 8</fullName>
        <ecNumber evidence="5">2.7.11.25</ecNumber>
    </recommendedName>
</protein>
<evidence type="ECO:0000256" key="4">
    <source>
        <dbReference type="ARBA" id="ARBA00022840"/>
    </source>
</evidence>
<dbReference type="InterPro" id="IPR000719">
    <property type="entry name" value="Prot_kinase_dom"/>
</dbReference>
<evidence type="ECO:0000256" key="1">
    <source>
        <dbReference type="ARBA" id="ARBA00022679"/>
    </source>
</evidence>
<dbReference type="GeneTree" id="ENSGT00940000158806"/>
<dbReference type="Pfam" id="PF00069">
    <property type="entry name" value="Pkinase"/>
    <property type="match status" value="1"/>
</dbReference>
<dbReference type="Gene3D" id="1.10.510.10">
    <property type="entry name" value="Transferase(Phosphotransferase) domain 1"/>
    <property type="match status" value="1"/>
</dbReference>
<dbReference type="SMART" id="SM00220">
    <property type="entry name" value="S_TKc"/>
    <property type="match status" value="1"/>
</dbReference>
<accession>A0A674NKJ3</accession>
<dbReference type="Gene3D" id="3.30.200.20">
    <property type="entry name" value="Phosphorylase Kinase, domain 1"/>
    <property type="match status" value="1"/>
</dbReference>
<comment type="catalytic activity">
    <reaction evidence="5">
        <text>L-threonyl-[protein] + ATP = O-phospho-L-threonyl-[protein] + ADP + H(+)</text>
        <dbReference type="Rhea" id="RHEA:46608"/>
        <dbReference type="Rhea" id="RHEA-COMP:11060"/>
        <dbReference type="Rhea" id="RHEA-COMP:11605"/>
        <dbReference type="ChEBI" id="CHEBI:15378"/>
        <dbReference type="ChEBI" id="CHEBI:30013"/>
        <dbReference type="ChEBI" id="CHEBI:30616"/>
        <dbReference type="ChEBI" id="CHEBI:61977"/>
        <dbReference type="ChEBI" id="CHEBI:456216"/>
        <dbReference type="EC" id="2.7.11.25"/>
    </reaction>
</comment>
<keyword evidence="2 5" id="KW-0547">Nucleotide-binding</keyword>